<name>A0A1H2H5E1_9BACT</name>
<keyword evidence="2" id="KW-1185">Reference proteome</keyword>
<gene>
    <name evidence="1" type="ORF">SAMN04487931_10656</name>
</gene>
<protein>
    <submittedName>
        <fullName evidence="1">Uncharacterized protein</fullName>
    </submittedName>
</protein>
<evidence type="ECO:0000313" key="1">
    <source>
        <dbReference type="EMBL" id="SDU27090.1"/>
    </source>
</evidence>
<dbReference type="EMBL" id="FNLL01000006">
    <property type="protein sequence ID" value="SDU27090.1"/>
    <property type="molecule type" value="Genomic_DNA"/>
</dbReference>
<organism evidence="1 2">
    <name type="scientific">Desulfobacula phenolica</name>
    <dbReference type="NCBI Taxonomy" id="90732"/>
    <lineage>
        <taxon>Bacteria</taxon>
        <taxon>Pseudomonadati</taxon>
        <taxon>Thermodesulfobacteriota</taxon>
        <taxon>Desulfobacteria</taxon>
        <taxon>Desulfobacterales</taxon>
        <taxon>Desulfobacteraceae</taxon>
        <taxon>Desulfobacula</taxon>
    </lineage>
</organism>
<proteinExistence type="predicted"/>
<dbReference type="Proteomes" id="UP000199608">
    <property type="component" value="Unassembled WGS sequence"/>
</dbReference>
<reference evidence="2" key="1">
    <citation type="submission" date="2016-10" db="EMBL/GenBank/DDBJ databases">
        <authorList>
            <person name="Varghese N."/>
            <person name="Submissions S."/>
        </authorList>
    </citation>
    <scope>NUCLEOTIDE SEQUENCE [LARGE SCALE GENOMIC DNA]</scope>
    <source>
        <strain evidence="2">DSM 3384</strain>
    </source>
</reference>
<sequence>MLSCQELTFFKEYRCDLHVVLVAFEVLSYLLKFNSKQKKKLKNSLLGSHKKTRIIMSDNPYNQSHIKHGQITGNEKINRFICCFFEYLCEEDQRKFRREFRHLPPESDQTMHTLRELIIGAHLSANGFQVRHDYAIDNQTPDWCIFDDELAVIGIVELTNFHIDKATEIEIRKKSKLKENFVYWRDGNKNNVDRLYHCIEVKAQAYRSQALSLEVPYVVAVFGTWETAVDFDEICSCLFGSETGLFDLYPEMSGVLYFVEQNALRYLFNYAENPNALQPINMPTGIFPPDAT</sequence>
<accession>A0A1H2H5E1</accession>
<dbReference type="AlphaFoldDB" id="A0A1H2H5E1"/>
<evidence type="ECO:0000313" key="2">
    <source>
        <dbReference type="Proteomes" id="UP000199608"/>
    </source>
</evidence>